<protein>
    <submittedName>
        <fullName evidence="1">Uncharacterized protein</fullName>
    </submittedName>
</protein>
<dbReference type="AlphaFoldDB" id="A0A1I1KP46"/>
<accession>A0A1I1KP46</accession>
<sequence>MFCGKLISYFGRMWMEARHWLTRCGGVMLATALLTPLAQGQQLPFAGRDPKGEITDPYLKEVSGLVAAGAIPHGLWTHNDSGDEARIFLIDDAARHRATYYLEGVTAYDWEDIGIMKRGEHHYLLVGDIGDNLAQRPTVTIQLVAEPAAIMGPEPLVDTIPRAKIRSYTLRYEDGARDAEAMFFDPIDKLVYIIAKRELGAGLYQVALPETASDTLTLRRVGRLPYTFITGADISPGGSEILVKNLLEVYYWKRREGETVPEALRRPATRLPYQPEPQGEAIAFAGDGSGYFTLSESLLGLKAILYFYRRL</sequence>
<keyword evidence="2" id="KW-1185">Reference proteome</keyword>
<organism evidence="1 2">
    <name type="scientific">Parapedobacter composti</name>
    <dbReference type="NCBI Taxonomy" id="623281"/>
    <lineage>
        <taxon>Bacteria</taxon>
        <taxon>Pseudomonadati</taxon>
        <taxon>Bacteroidota</taxon>
        <taxon>Sphingobacteriia</taxon>
        <taxon>Sphingobacteriales</taxon>
        <taxon>Sphingobacteriaceae</taxon>
        <taxon>Parapedobacter</taxon>
    </lineage>
</organism>
<name>A0A1I1KP46_9SPHI</name>
<reference evidence="1 2" key="1">
    <citation type="submission" date="2016-10" db="EMBL/GenBank/DDBJ databases">
        <authorList>
            <person name="de Groot N.N."/>
        </authorList>
    </citation>
    <scope>NUCLEOTIDE SEQUENCE [LARGE SCALE GENOMIC DNA]</scope>
    <source>
        <strain evidence="1 2">DSM 22900</strain>
    </source>
</reference>
<dbReference type="Proteomes" id="UP000199577">
    <property type="component" value="Unassembled WGS sequence"/>
</dbReference>
<evidence type="ECO:0000313" key="2">
    <source>
        <dbReference type="Proteomes" id="UP000199577"/>
    </source>
</evidence>
<dbReference type="STRING" id="623281.SAMN05421747_11692"/>
<evidence type="ECO:0000313" key="1">
    <source>
        <dbReference type="EMBL" id="SFC62042.1"/>
    </source>
</evidence>
<proteinExistence type="predicted"/>
<dbReference type="EMBL" id="FOLL01000016">
    <property type="protein sequence ID" value="SFC62042.1"/>
    <property type="molecule type" value="Genomic_DNA"/>
</dbReference>
<gene>
    <name evidence="1" type="ORF">SAMN05421747_11692</name>
</gene>